<comment type="caution">
    <text evidence="9">The sequence shown here is derived from an EMBL/GenBank/DDBJ whole genome shotgun (WGS) entry which is preliminary data.</text>
</comment>
<comment type="similarity">
    <text evidence="2">Belongs to the ABC-4 integral membrane protein family. LolC/E subfamily.</text>
</comment>
<feature type="transmembrane region" description="Helical" evidence="7">
    <location>
        <begin position="21"/>
        <end position="43"/>
    </location>
</feature>
<dbReference type="GO" id="GO:0044874">
    <property type="term" value="P:lipoprotein localization to outer membrane"/>
    <property type="evidence" value="ECO:0007669"/>
    <property type="project" value="TreeGrafter"/>
</dbReference>
<evidence type="ECO:0000256" key="2">
    <source>
        <dbReference type="ARBA" id="ARBA00005236"/>
    </source>
</evidence>
<dbReference type="Pfam" id="PF02687">
    <property type="entry name" value="FtsX"/>
    <property type="match status" value="1"/>
</dbReference>
<dbReference type="InterPro" id="IPR003838">
    <property type="entry name" value="ABC3_permease_C"/>
</dbReference>
<evidence type="ECO:0000256" key="4">
    <source>
        <dbReference type="ARBA" id="ARBA00022692"/>
    </source>
</evidence>
<feature type="transmembrane region" description="Helical" evidence="7">
    <location>
        <begin position="563"/>
        <end position="585"/>
    </location>
</feature>
<accession>A0A3A8NDM4</accession>
<feature type="domain" description="ABC3 transporter permease C-terminal" evidence="8">
    <location>
        <begin position="567"/>
        <end position="695"/>
    </location>
</feature>
<gene>
    <name evidence="9" type="ORF">D7X12_29465</name>
</gene>
<protein>
    <submittedName>
        <fullName evidence="9">FtsX-like permease family protein</fullName>
    </submittedName>
</protein>
<organism evidence="9 10">
    <name type="scientific">Corallococcus sicarius</name>
    <dbReference type="NCBI Taxonomy" id="2316726"/>
    <lineage>
        <taxon>Bacteria</taxon>
        <taxon>Pseudomonadati</taxon>
        <taxon>Myxococcota</taxon>
        <taxon>Myxococcia</taxon>
        <taxon>Myxococcales</taxon>
        <taxon>Cystobacterineae</taxon>
        <taxon>Myxococcaceae</taxon>
        <taxon>Corallococcus</taxon>
    </lineage>
</organism>
<keyword evidence="10" id="KW-1185">Reference proteome</keyword>
<feature type="transmembrane region" description="Helical" evidence="7">
    <location>
        <begin position="606"/>
        <end position="628"/>
    </location>
</feature>
<keyword evidence="3" id="KW-1003">Cell membrane</keyword>
<keyword evidence="4 7" id="KW-0812">Transmembrane</keyword>
<evidence type="ECO:0000256" key="6">
    <source>
        <dbReference type="ARBA" id="ARBA00023136"/>
    </source>
</evidence>
<evidence type="ECO:0000256" key="3">
    <source>
        <dbReference type="ARBA" id="ARBA00022475"/>
    </source>
</evidence>
<sequence length="703" mass="77398">MGGHFRLLLQVAFRNLFTSKINLLIGGIIFLGTLLVVVGGALLDSMDSAMSRSIIGSVAGHLQVYSDESRDELGLFGTMGGEPDLAAVDDFSRIKPVLEKHPNVKTVVPMGTNGALITSGNTVDLTLARLRDLYKKRAEAGETPALRENIDSLKAHVRQMVALMEEELAKSRELLSDAARTPEERESLTRARSEVFWDGFEADPFGSLEFLENRIAPQIPDGDLLYLRYAGTDLDTFQSTFDRMEVVDGQPVPKGQRGMLLSKFFYEEYLKLKTARRLDLIKQERELNKKTIATDPQLQRWVKENQTQTREIVYQLDPIKTRQAVERLQKLLGSQEPKLEKLLSSFLTTDDANFDARYTQFYAELAPLLELYRLRLGDSLTITAFTRSGYVQSVNVKVYGTYQFKGLEKSALAGALNLMDLMSFRDLYGYLTADKKAELAELQKQSGVKAVAREGAEDALFGEDSGNTLVADATPGLINDQDTLTGAMDSLRRDDLTKRVYSQEEINQGVVLSSAIILKDPEQLQQTMAELKQSTQDAGLKLRVVSWQQAAGLIGQFVLMAKLVLYAAVFIIFVVVLVIINNAMMMATLQRVREVGTMRAIGAQRSFVLGMVLVETLLLGLVFGAGGALVGSGIMAGLGSVGIPAANEALYFFFSGPRLYPSLSAGNLIAAFIIVMVVSAISTLYPAFLATRVSPLQAMQTDE</sequence>
<evidence type="ECO:0000313" key="9">
    <source>
        <dbReference type="EMBL" id="RKH37474.1"/>
    </source>
</evidence>
<comment type="subcellular location">
    <subcellularLocation>
        <location evidence="1">Cell membrane</location>
        <topology evidence="1">Multi-pass membrane protein</topology>
    </subcellularLocation>
</comment>
<dbReference type="EMBL" id="RAWG01000240">
    <property type="protein sequence ID" value="RKH37474.1"/>
    <property type="molecule type" value="Genomic_DNA"/>
</dbReference>
<keyword evidence="5 7" id="KW-1133">Transmembrane helix</keyword>
<proteinExistence type="inferred from homology"/>
<dbReference type="OrthoDB" id="5525560at2"/>
<reference evidence="10" key="1">
    <citation type="submission" date="2018-09" db="EMBL/GenBank/DDBJ databases">
        <authorList>
            <person name="Livingstone P.G."/>
            <person name="Whitworth D.E."/>
        </authorList>
    </citation>
    <scope>NUCLEOTIDE SEQUENCE [LARGE SCALE GENOMIC DNA]</scope>
    <source>
        <strain evidence="10">CA040B</strain>
    </source>
</reference>
<feature type="transmembrane region" description="Helical" evidence="7">
    <location>
        <begin position="666"/>
        <end position="688"/>
    </location>
</feature>
<dbReference type="InterPro" id="IPR051447">
    <property type="entry name" value="Lipoprotein-release_system"/>
</dbReference>
<evidence type="ECO:0000256" key="5">
    <source>
        <dbReference type="ARBA" id="ARBA00022989"/>
    </source>
</evidence>
<feature type="transmembrane region" description="Helical" evidence="7">
    <location>
        <begin position="634"/>
        <end position="654"/>
    </location>
</feature>
<dbReference type="PANTHER" id="PTHR30489:SF0">
    <property type="entry name" value="LIPOPROTEIN-RELEASING SYSTEM TRANSMEMBRANE PROTEIN LOLE"/>
    <property type="match status" value="1"/>
</dbReference>
<evidence type="ECO:0000256" key="1">
    <source>
        <dbReference type="ARBA" id="ARBA00004651"/>
    </source>
</evidence>
<evidence type="ECO:0000256" key="7">
    <source>
        <dbReference type="SAM" id="Phobius"/>
    </source>
</evidence>
<evidence type="ECO:0000313" key="10">
    <source>
        <dbReference type="Proteomes" id="UP000273405"/>
    </source>
</evidence>
<dbReference type="AlphaFoldDB" id="A0A3A8NDM4"/>
<dbReference type="GO" id="GO:0098797">
    <property type="term" value="C:plasma membrane protein complex"/>
    <property type="evidence" value="ECO:0007669"/>
    <property type="project" value="TreeGrafter"/>
</dbReference>
<dbReference type="Proteomes" id="UP000273405">
    <property type="component" value="Unassembled WGS sequence"/>
</dbReference>
<evidence type="ECO:0000259" key="8">
    <source>
        <dbReference type="Pfam" id="PF02687"/>
    </source>
</evidence>
<dbReference type="PANTHER" id="PTHR30489">
    <property type="entry name" value="LIPOPROTEIN-RELEASING SYSTEM TRANSMEMBRANE PROTEIN LOLE"/>
    <property type="match status" value="1"/>
</dbReference>
<name>A0A3A8NDM4_9BACT</name>
<dbReference type="RefSeq" id="WP_120628585.1">
    <property type="nucleotide sequence ID" value="NZ_RAWG01000240.1"/>
</dbReference>
<keyword evidence="6 7" id="KW-0472">Membrane</keyword>